<dbReference type="Pfam" id="PF01582">
    <property type="entry name" value="TIR"/>
    <property type="match status" value="1"/>
</dbReference>
<dbReference type="EMBL" id="CM001224">
    <property type="protein sequence ID" value="AET02389.1"/>
    <property type="molecule type" value="Genomic_DNA"/>
</dbReference>
<dbReference type="EnsemblPlants" id="AET02389">
    <property type="protein sequence ID" value="AET02389"/>
    <property type="gene ID" value="MTR_8g039960"/>
</dbReference>
<evidence type="ECO:0000259" key="3">
    <source>
        <dbReference type="PROSITE" id="PS50104"/>
    </source>
</evidence>
<dbReference type="AlphaFoldDB" id="G7LGU9"/>
<dbReference type="PANTHER" id="PTHR11017:SF300">
    <property type="entry name" value="RESISTANCE PROTEIN (TIR-NBS-LRR CLASS), PUTATIVE-RELATED"/>
    <property type="match status" value="1"/>
</dbReference>
<dbReference type="GO" id="GO:0007165">
    <property type="term" value="P:signal transduction"/>
    <property type="evidence" value="ECO:0007669"/>
    <property type="project" value="InterPro"/>
</dbReference>
<accession>G7LGU9</accession>
<dbReference type="InterPro" id="IPR035897">
    <property type="entry name" value="Toll_tir_struct_dom_sf"/>
</dbReference>
<dbReference type="EMBL" id="PSQE01000008">
    <property type="protein sequence ID" value="RHN40313.1"/>
    <property type="molecule type" value="Genomic_DNA"/>
</dbReference>
<dbReference type="Proteomes" id="UP000002051">
    <property type="component" value="Chromosome 8"/>
</dbReference>
<keyword evidence="7" id="KW-1185">Reference proteome</keyword>
<dbReference type="InterPro" id="IPR044974">
    <property type="entry name" value="Disease_R_plants"/>
</dbReference>
<reference evidence="4 7" key="2">
    <citation type="journal article" date="2014" name="BMC Genomics">
        <title>An improved genome release (version Mt4.0) for the model legume Medicago truncatula.</title>
        <authorList>
            <person name="Tang H."/>
            <person name="Krishnakumar V."/>
            <person name="Bidwell S."/>
            <person name="Rosen B."/>
            <person name="Chan A."/>
            <person name="Zhou S."/>
            <person name="Gentzbittel L."/>
            <person name="Childs K.L."/>
            <person name="Yandell M."/>
            <person name="Gundlach H."/>
            <person name="Mayer K.F."/>
            <person name="Schwartz D.C."/>
            <person name="Town C.D."/>
        </authorList>
    </citation>
    <scope>GENOME REANNOTATION</scope>
    <source>
        <strain evidence="6 7">cv. Jemalong A17</strain>
    </source>
</reference>
<dbReference type="OMA" id="EYYVERE"/>
<reference evidence="4 7" key="1">
    <citation type="journal article" date="2011" name="Nature">
        <title>The Medicago genome provides insight into the evolution of rhizobial symbioses.</title>
        <authorList>
            <person name="Young N.D."/>
            <person name="Debelle F."/>
            <person name="Oldroyd G.E."/>
            <person name="Geurts R."/>
            <person name="Cannon S.B."/>
            <person name="Udvardi M.K."/>
            <person name="Benedito V.A."/>
            <person name="Mayer K.F."/>
            <person name="Gouzy J."/>
            <person name="Schoof H."/>
            <person name="Van de Peer Y."/>
            <person name="Proost S."/>
            <person name="Cook D.R."/>
            <person name="Meyers B.C."/>
            <person name="Spannagl M."/>
            <person name="Cheung F."/>
            <person name="De Mita S."/>
            <person name="Krishnakumar V."/>
            <person name="Gundlach H."/>
            <person name="Zhou S."/>
            <person name="Mudge J."/>
            <person name="Bharti A.K."/>
            <person name="Murray J.D."/>
            <person name="Naoumkina M.A."/>
            <person name="Rosen B."/>
            <person name="Silverstein K.A."/>
            <person name="Tang H."/>
            <person name="Rombauts S."/>
            <person name="Zhao P.X."/>
            <person name="Zhou P."/>
            <person name="Barbe V."/>
            <person name="Bardou P."/>
            <person name="Bechner M."/>
            <person name="Bellec A."/>
            <person name="Berger A."/>
            <person name="Berges H."/>
            <person name="Bidwell S."/>
            <person name="Bisseling T."/>
            <person name="Choisne N."/>
            <person name="Couloux A."/>
            <person name="Denny R."/>
            <person name="Deshpande S."/>
            <person name="Dai X."/>
            <person name="Doyle J.J."/>
            <person name="Dudez A.M."/>
            <person name="Farmer A.D."/>
            <person name="Fouteau S."/>
            <person name="Franken C."/>
            <person name="Gibelin C."/>
            <person name="Gish J."/>
            <person name="Goldstein S."/>
            <person name="Gonzalez A.J."/>
            <person name="Green P.J."/>
            <person name="Hallab A."/>
            <person name="Hartog M."/>
            <person name="Hua A."/>
            <person name="Humphray S.J."/>
            <person name="Jeong D.H."/>
            <person name="Jing Y."/>
            <person name="Jocker A."/>
            <person name="Kenton S.M."/>
            <person name="Kim D.J."/>
            <person name="Klee K."/>
            <person name="Lai H."/>
            <person name="Lang C."/>
            <person name="Lin S."/>
            <person name="Macmil S.L."/>
            <person name="Magdelenat G."/>
            <person name="Matthews L."/>
            <person name="McCorrison J."/>
            <person name="Monaghan E.L."/>
            <person name="Mun J.H."/>
            <person name="Najar F.Z."/>
            <person name="Nicholson C."/>
            <person name="Noirot C."/>
            <person name="O'Bleness M."/>
            <person name="Paule C.R."/>
            <person name="Poulain J."/>
            <person name="Prion F."/>
            <person name="Qin B."/>
            <person name="Qu C."/>
            <person name="Retzel E.F."/>
            <person name="Riddle C."/>
            <person name="Sallet E."/>
            <person name="Samain S."/>
            <person name="Samson N."/>
            <person name="Sanders I."/>
            <person name="Saurat O."/>
            <person name="Scarpelli C."/>
            <person name="Schiex T."/>
            <person name="Segurens B."/>
            <person name="Severin A.J."/>
            <person name="Sherrier D.J."/>
            <person name="Shi R."/>
            <person name="Sims S."/>
            <person name="Singer S.R."/>
            <person name="Sinharoy S."/>
            <person name="Sterck L."/>
            <person name="Viollet A."/>
            <person name="Wang B.B."/>
            <person name="Wang K."/>
            <person name="Wang M."/>
            <person name="Wang X."/>
            <person name="Warfsmann J."/>
            <person name="Weissenbach J."/>
            <person name="White D.D."/>
            <person name="White J.D."/>
            <person name="Wiley G.B."/>
            <person name="Wincker P."/>
            <person name="Xing Y."/>
            <person name="Yang L."/>
            <person name="Yao Z."/>
            <person name="Ying F."/>
            <person name="Zhai J."/>
            <person name="Zhou L."/>
            <person name="Zuber A."/>
            <person name="Denarie J."/>
            <person name="Dixon R.A."/>
            <person name="May G.D."/>
            <person name="Schwartz D.C."/>
            <person name="Rogers J."/>
            <person name="Quetier F."/>
            <person name="Town C.D."/>
            <person name="Roe B.A."/>
        </authorList>
    </citation>
    <scope>NUCLEOTIDE SEQUENCE [LARGE SCALE GENOMIC DNA]</scope>
    <source>
        <strain evidence="4">A17</strain>
        <strain evidence="6 7">cv. Jemalong A17</strain>
    </source>
</reference>
<dbReference type="Gene3D" id="3.40.50.300">
    <property type="entry name" value="P-loop containing nucleotide triphosphate hydrolases"/>
    <property type="match status" value="1"/>
</dbReference>
<keyword evidence="1" id="KW-0611">Plant defense</keyword>
<evidence type="ECO:0000313" key="5">
    <source>
        <dbReference type="EMBL" id="RHN40313.1"/>
    </source>
</evidence>
<sequence length="567" mass="64941">MNTFSNLRGPKPSTYGVFISCGDDTRFSFTGFLSHSLNNRGFYTAINHRDSIQHCRIFIFIISRDYASRLDELVNIMDLFAKGNGRQQRILPVYYHVNPSDVRHQSGSFGEALSSFYNNLLVSDFEVEKRNTVLRQVADFRGWHLDPARGIYEHQYIEEILQEVSKHLACSIGLDHRVEKVMRCLNYRSNDDGVCMVGICGNPGFGKTTLARGVYHFCGGIDFDCCFFFDNVGEHLMKHGLVHLQQMLLSEIVGHHAGTMFESLDIGIPSTIKHILYQMKVFLIIEDVHDSEVLRAIVELTTFFGSGSKVIITTQEKHLLEHHGIEIIYEVEKLDKKEAFQLLSLKAFKSMNFKSNYLSILERAETYASGHPFLLEVIGSNLGGKDVEECEFVLDQYEMIPNHEIQKILQVNFDALGKHCQRMLINIANQPKEQELSLVEDTLYKMYGACPKQDIRVLFDKAFIKSNELGQVKLHGLTLDMVRENSPIEYPCKHSRLQKDILEENMEYPCKRSRSSKDTLEETVEYHKQEILPSSNDGSMMRDPMEVEYQPCSSSSSQRSILHISEV</sequence>
<evidence type="ECO:0000256" key="2">
    <source>
        <dbReference type="SAM" id="MobiDB-lite"/>
    </source>
</evidence>
<feature type="domain" description="TIR" evidence="3">
    <location>
        <begin position="1"/>
        <end position="168"/>
    </location>
</feature>
<dbReference type="InterPro" id="IPR027417">
    <property type="entry name" value="P-loop_NTPase"/>
</dbReference>
<gene>
    <name evidence="4" type="ordered locus">MTR_8g039960</name>
    <name evidence="5" type="ORF">MtrunA17_Chr8g0353431</name>
</gene>
<dbReference type="InterPro" id="IPR000157">
    <property type="entry name" value="TIR_dom"/>
</dbReference>
<dbReference type="STRING" id="3880.G7LGU9"/>
<dbReference type="PROSITE" id="PS50104">
    <property type="entry name" value="TIR"/>
    <property type="match status" value="1"/>
</dbReference>
<dbReference type="PaxDb" id="3880-AET02389"/>
<reference evidence="5" key="5">
    <citation type="journal article" date="2018" name="Nat. Plants">
        <title>Whole-genome landscape of Medicago truncatula symbiotic genes.</title>
        <authorList>
            <person name="Pecrix Y."/>
            <person name="Gamas P."/>
            <person name="Carrere S."/>
        </authorList>
    </citation>
    <scope>NUCLEOTIDE SEQUENCE</scope>
    <source>
        <tissue evidence="5">Leaves</tissue>
    </source>
</reference>
<dbReference type="PRINTS" id="PR00364">
    <property type="entry name" value="DISEASERSIST"/>
</dbReference>
<protein>
    <submittedName>
        <fullName evidence="4">Disease resistance protein (TIR-NBS-LRR class), putative</fullName>
    </submittedName>
    <submittedName>
        <fullName evidence="5">Putative TIR domain, winged helix-turn-helix DNA-binding domain-containing protein</fullName>
    </submittedName>
</protein>
<dbReference type="SUPFAM" id="SSF52200">
    <property type="entry name" value="Toll/Interleukin receptor TIR domain"/>
    <property type="match status" value="1"/>
</dbReference>
<dbReference type="PANTHER" id="PTHR11017">
    <property type="entry name" value="LEUCINE-RICH REPEAT-CONTAINING PROTEIN"/>
    <property type="match status" value="1"/>
</dbReference>
<dbReference type="Proteomes" id="UP000265566">
    <property type="component" value="Chromosome 8"/>
</dbReference>
<dbReference type="InterPro" id="IPR036390">
    <property type="entry name" value="WH_DNA-bd_sf"/>
</dbReference>
<keyword evidence="5" id="KW-0238">DNA-binding</keyword>
<dbReference type="Gramene" id="rna46456">
    <property type="protein sequence ID" value="RHN40313.1"/>
    <property type="gene ID" value="gene46456"/>
</dbReference>
<dbReference type="Gene3D" id="1.10.8.430">
    <property type="entry name" value="Helical domain of apoptotic protease-activating factors"/>
    <property type="match status" value="1"/>
</dbReference>
<proteinExistence type="predicted"/>
<reference evidence="8" key="4">
    <citation type="journal article" date="2018" name="Nat. Plants">
        <title>Whole-genome landscape of Medicago truncatula symbiotic genes.</title>
        <authorList>
            <person name="Pecrix Y."/>
            <person name="Staton S.E."/>
            <person name="Sallet E."/>
            <person name="Lelandais-Briere C."/>
            <person name="Moreau S."/>
            <person name="Carrere S."/>
            <person name="Blein T."/>
            <person name="Jardinaud M.F."/>
            <person name="Latrasse D."/>
            <person name="Zouine M."/>
            <person name="Zahm M."/>
            <person name="Kreplak J."/>
            <person name="Mayjonade B."/>
            <person name="Satge C."/>
            <person name="Perez M."/>
            <person name="Cauet S."/>
            <person name="Marande W."/>
            <person name="Chantry-Darmon C."/>
            <person name="Lopez-Roques C."/>
            <person name="Bouchez O."/>
            <person name="Berard A."/>
            <person name="Debelle F."/>
            <person name="Munos S."/>
            <person name="Bendahmane A."/>
            <person name="Berges H."/>
            <person name="Niebel A."/>
            <person name="Buitink J."/>
            <person name="Frugier F."/>
            <person name="Benhamed M."/>
            <person name="Crespi M."/>
            <person name="Gouzy J."/>
            <person name="Gamas P."/>
        </authorList>
    </citation>
    <scope>NUCLEOTIDE SEQUENCE [LARGE SCALE GENOMIC DNA]</scope>
    <source>
        <strain evidence="8">cv. Jemalong A17</strain>
    </source>
</reference>
<organism evidence="4 7">
    <name type="scientific">Medicago truncatula</name>
    <name type="common">Barrel medic</name>
    <name type="synonym">Medicago tribuloides</name>
    <dbReference type="NCBI Taxonomy" id="3880"/>
    <lineage>
        <taxon>Eukaryota</taxon>
        <taxon>Viridiplantae</taxon>
        <taxon>Streptophyta</taxon>
        <taxon>Embryophyta</taxon>
        <taxon>Tracheophyta</taxon>
        <taxon>Spermatophyta</taxon>
        <taxon>Magnoliopsida</taxon>
        <taxon>eudicotyledons</taxon>
        <taxon>Gunneridae</taxon>
        <taxon>Pentapetalae</taxon>
        <taxon>rosids</taxon>
        <taxon>fabids</taxon>
        <taxon>Fabales</taxon>
        <taxon>Fabaceae</taxon>
        <taxon>Papilionoideae</taxon>
        <taxon>50 kb inversion clade</taxon>
        <taxon>NPAAA clade</taxon>
        <taxon>Hologalegina</taxon>
        <taxon>IRL clade</taxon>
        <taxon>Trifolieae</taxon>
        <taxon>Medicago</taxon>
    </lineage>
</organism>
<dbReference type="GO" id="GO:0003677">
    <property type="term" value="F:DNA binding"/>
    <property type="evidence" value="ECO:0007669"/>
    <property type="project" value="UniProtKB-KW"/>
</dbReference>
<dbReference type="SUPFAM" id="SSF52540">
    <property type="entry name" value="P-loop containing nucleoside triphosphate hydrolases"/>
    <property type="match status" value="1"/>
</dbReference>
<dbReference type="SUPFAM" id="SSF46785">
    <property type="entry name" value="Winged helix' DNA-binding domain"/>
    <property type="match status" value="1"/>
</dbReference>
<name>G7LGU9_MEDTR</name>
<evidence type="ECO:0000313" key="6">
    <source>
        <dbReference type="EnsemblPlants" id="AET02389"/>
    </source>
</evidence>
<dbReference type="Gene3D" id="3.40.50.10140">
    <property type="entry name" value="Toll/interleukin-1 receptor homology (TIR) domain"/>
    <property type="match status" value="1"/>
</dbReference>
<evidence type="ECO:0000313" key="8">
    <source>
        <dbReference type="Proteomes" id="UP000265566"/>
    </source>
</evidence>
<dbReference type="GO" id="GO:0043531">
    <property type="term" value="F:ADP binding"/>
    <property type="evidence" value="ECO:0007669"/>
    <property type="project" value="InterPro"/>
</dbReference>
<dbReference type="InterPro" id="IPR042197">
    <property type="entry name" value="Apaf_helical"/>
</dbReference>
<dbReference type="OrthoDB" id="1402165at2759"/>
<dbReference type="GO" id="GO:0006952">
    <property type="term" value="P:defense response"/>
    <property type="evidence" value="ECO:0007669"/>
    <property type="project" value="UniProtKB-KW"/>
</dbReference>
<evidence type="ECO:0000313" key="7">
    <source>
        <dbReference type="Proteomes" id="UP000002051"/>
    </source>
</evidence>
<evidence type="ECO:0000256" key="1">
    <source>
        <dbReference type="ARBA" id="ARBA00022821"/>
    </source>
</evidence>
<dbReference type="Pfam" id="PF00931">
    <property type="entry name" value="NB-ARC"/>
    <property type="match status" value="1"/>
</dbReference>
<dbReference type="InterPro" id="IPR002182">
    <property type="entry name" value="NB-ARC"/>
</dbReference>
<evidence type="ECO:0000313" key="4">
    <source>
        <dbReference type="EMBL" id="AET02389.1"/>
    </source>
</evidence>
<dbReference type="SMART" id="SM00255">
    <property type="entry name" value="TIR"/>
    <property type="match status" value="1"/>
</dbReference>
<feature type="region of interest" description="Disordered" evidence="2">
    <location>
        <begin position="548"/>
        <end position="567"/>
    </location>
</feature>
<dbReference type="HOGENOM" id="CLU_001561_2_1_1"/>
<reference evidence="6" key="3">
    <citation type="submission" date="2015-04" db="UniProtKB">
        <authorList>
            <consortium name="EnsemblPlants"/>
        </authorList>
    </citation>
    <scope>IDENTIFICATION</scope>
    <source>
        <strain evidence="6">cv. Jemalong A17</strain>
    </source>
</reference>